<comment type="caution">
    <text evidence="1">The sequence shown here is derived from an EMBL/GenBank/DDBJ whole genome shotgun (WGS) entry which is preliminary data.</text>
</comment>
<dbReference type="EMBL" id="NBSK02000008">
    <property type="protein sequence ID" value="KAJ0190496.1"/>
    <property type="molecule type" value="Genomic_DNA"/>
</dbReference>
<gene>
    <name evidence="1" type="ORF">LSAT_V11C800441760</name>
</gene>
<dbReference type="Proteomes" id="UP000235145">
    <property type="component" value="Unassembled WGS sequence"/>
</dbReference>
<sequence>MKVYNYLMPNLAGQFQMMGSTRVLLMVPKSSCRLLMLFIDLQQITSHSNVKIHVILLKVYWQYAMKRMRIDKDIARFVIGM</sequence>
<organism evidence="1 2">
    <name type="scientific">Lactuca sativa</name>
    <name type="common">Garden lettuce</name>
    <dbReference type="NCBI Taxonomy" id="4236"/>
    <lineage>
        <taxon>Eukaryota</taxon>
        <taxon>Viridiplantae</taxon>
        <taxon>Streptophyta</taxon>
        <taxon>Embryophyta</taxon>
        <taxon>Tracheophyta</taxon>
        <taxon>Spermatophyta</taxon>
        <taxon>Magnoliopsida</taxon>
        <taxon>eudicotyledons</taxon>
        <taxon>Gunneridae</taxon>
        <taxon>Pentapetalae</taxon>
        <taxon>asterids</taxon>
        <taxon>campanulids</taxon>
        <taxon>Asterales</taxon>
        <taxon>Asteraceae</taxon>
        <taxon>Cichorioideae</taxon>
        <taxon>Cichorieae</taxon>
        <taxon>Lactucinae</taxon>
        <taxon>Lactuca</taxon>
    </lineage>
</organism>
<evidence type="ECO:0000313" key="2">
    <source>
        <dbReference type="Proteomes" id="UP000235145"/>
    </source>
</evidence>
<accession>A0A9R1UPD7</accession>
<reference evidence="1 2" key="1">
    <citation type="journal article" date="2017" name="Nat. Commun.">
        <title>Genome assembly with in vitro proximity ligation data and whole-genome triplication in lettuce.</title>
        <authorList>
            <person name="Reyes-Chin-Wo S."/>
            <person name="Wang Z."/>
            <person name="Yang X."/>
            <person name="Kozik A."/>
            <person name="Arikit S."/>
            <person name="Song C."/>
            <person name="Xia L."/>
            <person name="Froenicke L."/>
            <person name="Lavelle D.O."/>
            <person name="Truco M.J."/>
            <person name="Xia R."/>
            <person name="Zhu S."/>
            <person name="Xu C."/>
            <person name="Xu H."/>
            <person name="Xu X."/>
            <person name="Cox K."/>
            <person name="Korf I."/>
            <person name="Meyers B.C."/>
            <person name="Michelmore R.W."/>
        </authorList>
    </citation>
    <scope>NUCLEOTIDE SEQUENCE [LARGE SCALE GENOMIC DNA]</scope>
    <source>
        <strain evidence="2">cv. Salinas</strain>
        <tissue evidence="1">Seedlings</tissue>
    </source>
</reference>
<dbReference type="AlphaFoldDB" id="A0A9R1UPD7"/>
<protein>
    <submittedName>
        <fullName evidence="1">Uncharacterized protein</fullName>
    </submittedName>
</protein>
<keyword evidence="2" id="KW-1185">Reference proteome</keyword>
<evidence type="ECO:0000313" key="1">
    <source>
        <dbReference type="EMBL" id="KAJ0190496.1"/>
    </source>
</evidence>
<name>A0A9R1UPD7_LACSA</name>
<proteinExistence type="predicted"/>